<feature type="transmembrane region" description="Helical" evidence="1">
    <location>
        <begin position="122"/>
        <end position="139"/>
    </location>
</feature>
<dbReference type="GO" id="GO:0036038">
    <property type="term" value="C:MKS complex"/>
    <property type="evidence" value="ECO:0007669"/>
    <property type="project" value="InterPro"/>
</dbReference>
<sequence length="523" mass="58912">MYDPRDHLCLGKKALPQLTVDVKTYDRNTGVILPHGKDTVFISVALHTSDGGFKYLRDTKRKALSCYLPVAIKIGTDFSFDCEINLSEISLAEMNGTLVPYLHADEPKSLPVSLIKPNGHNVQIWASVLGVLSLLYGMVQYRSVVRRGGLYLAVLPILCGAVADMLFFSIWLSILHAMAAELSTFGLTLPPSKQEEKVIKAFIYTAVSLKLVKAAWVNWNQCRCDIFFLDWSEYNSPWKDAPVSDNSSNWKICSLAKEWSVMQTKRRVSPGYVIPLALVILRIMDPWYSHFPASDGYRWGITALAWWSSYIAVLLSRWLKDRFLGSPASVLPNTCSGVGISLLVFQEEYHAHYVHGRNDQSKELRSTMVGQQASCRIVCSPQLRAVYKQLSTSETAGHLGLNETKQTVLSKFFAAFFERALDGLSWVASERTILERLFDIELTTREAGTTSTLLYDDNEPSCFAVTWWGEEWTLCTLDAMIFSCVYIAANDVLLAAVITLTLWQEIFFREPQLTCKDLQSTNR</sequence>
<comment type="caution">
    <text evidence="2">The sequence shown here is derived from an EMBL/GenBank/DDBJ whole genome shotgun (WGS) entry which is preliminary data.</text>
</comment>
<dbReference type="EMBL" id="JH668476">
    <property type="protein sequence ID" value="KAG6454826.1"/>
    <property type="molecule type" value="Genomic_DNA"/>
</dbReference>
<accession>A0A921ZCG0</accession>
<dbReference type="Proteomes" id="UP000791440">
    <property type="component" value="Unassembled WGS sequence"/>
</dbReference>
<reference evidence="2" key="2">
    <citation type="submission" date="2020-12" db="EMBL/GenBank/DDBJ databases">
        <authorList>
            <person name="Kanost M."/>
        </authorList>
    </citation>
    <scope>NUCLEOTIDE SEQUENCE</scope>
</reference>
<dbReference type="GO" id="GO:0060271">
    <property type="term" value="P:cilium assembly"/>
    <property type="evidence" value="ECO:0007669"/>
    <property type="project" value="InterPro"/>
</dbReference>
<proteinExistence type="predicted"/>
<evidence type="ECO:0000256" key="1">
    <source>
        <dbReference type="SAM" id="Phobius"/>
    </source>
</evidence>
<dbReference type="AlphaFoldDB" id="A0A921ZCG0"/>
<keyword evidence="1" id="KW-0812">Transmembrane</keyword>
<organism evidence="2 3">
    <name type="scientific">Manduca sexta</name>
    <name type="common">Tobacco hawkmoth</name>
    <name type="synonym">Tobacco hornworm</name>
    <dbReference type="NCBI Taxonomy" id="7130"/>
    <lineage>
        <taxon>Eukaryota</taxon>
        <taxon>Metazoa</taxon>
        <taxon>Ecdysozoa</taxon>
        <taxon>Arthropoda</taxon>
        <taxon>Hexapoda</taxon>
        <taxon>Insecta</taxon>
        <taxon>Pterygota</taxon>
        <taxon>Neoptera</taxon>
        <taxon>Endopterygota</taxon>
        <taxon>Lepidoptera</taxon>
        <taxon>Glossata</taxon>
        <taxon>Ditrysia</taxon>
        <taxon>Bombycoidea</taxon>
        <taxon>Sphingidae</taxon>
        <taxon>Sphinginae</taxon>
        <taxon>Sphingini</taxon>
        <taxon>Manduca</taxon>
    </lineage>
</organism>
<dbReference type="Pfam" id="PF09773">
    <property type="entry name" value="Meckelin"/>
    <property type="match status" value="2"/>
</dbReference>
<dbReference type="PANTHER" id="PTHR21274:SF0">
    <property type="entry name" value="MECKELIN"/>
    <property type="match status" value="1"/>
</dbReference>
<keyword evidence="1" id="KW-1133">Transmembrane helix</keyword>
<gene>
    <name evidence="2" type="ORF">O3G_MSEX008901</name>
</gene>
<evidence type="ECO:0000313" key="2">
    <source>
        <dbReference type="EMBL" id="KAG6454826.1"/>
    </source>
</evidence>
<name>A0A921ZCG0_MANSE</name>
<evidence type="ECO:0000313" key="3">
    <source>
        <dbReference type="Proteomes" id="UP000791440"/>
    </source>
</evidence>
<dbReference type="InterPro" id="IPR019170">
    <property type="entry name" value="Meckelin"/>
</dbReference>
<feature type="transmembrane region" description="Helical" evidence="1">
    <location>
        <begin position="151"/>
        <end position="178"/>
    </location>
</feature>
<reference evidence="2" key="1">
    <citation type="journal article" date="2016" name="Insect Biochem. Mol. Biol.">
        <title>Multifaceted biological insights from a draft genome sequence of the tobacco hornworm moth, Manduca sexta.</title>
        <authorList>
            <person name="Kanost M.R."/>
            <person name="Arrese E.L."/>
            <person name="Cao X."/>
            <person name="Chen Y.R."/>
            <person name="Chellapilla S."/>
            <person name="Goldsmith M.R."/>
            <person name="Grosse-Wilde E."/>
            <person name="Heckel D.G."/>
            <person name="Herndon N."/>
            <person name="Jiang H."/>
            <person name="Papanicolaou A."/>
            <person name="Qu J."/>
            <person name="Soulages J.L."/>
            <person name="Vogel H."/>
            <person name="Walters J."/>
            <person name="Waterhouse R.M."/>
            <person name="Ahn S.J."/>
            <person name="Almeida F.C."/>
            <person name="An C."/>
            <person name="Aqrawi P."/>
            <person name="Bretschneider A."/>
            <person name="Bryant W.B."/>
            <person name="Bucks S."/>
            <person name="Chao H."/>
            <person name="Chevignon G."/>
            <person name="Christen J.M."/>
            <person name="Clarke D.F."/>
            <person name="Dittmer N.T."/>
            <person name="Ferguson L.C.F."/>
            <person name="Garavelou S."/>
            <person name="Gordon K.H.J."/>
            <person name="Gunaratna R.T."/>
            <person name="Han Y."/>
            <person name="Hauser F."/>
            <person name="He Y."/>
            <person name="Heidel-Fischer H."/>
            <person name="Hirsh A."/>
            <person name="Hu Y."/>
            <person name="Jiang H."/>
            <person name="Kalra D."/>
            <person name="Klinner C."/>
            <person name="Konig C."/>
            <person name="Kovar C."/>
            <person name="Kroll A.R."/>
            <person name="Kuwar S.S."/>
            <person name="Lee S.L."/>
            <person name="Lehman R."/>
            <person name="Li K."/>
            <person name="Li Z."/>
            <person name="Liang H."/>
            <person name="Lovelace S."/>
            <person name="Lu Z."/>
            <person name="Mansfield J.H."/>
            <person name="McCulloch K.J."/>
            <person name="Mathew T."/>
            <person name="Morton B."/>
            <person name="Muzny D.M."/>
            <person name="Neunemann D."/>
            <person name="Ongeri F."/>
            <person name="Pauchet Y."/>
            <person name="Pu L.L."/>
            <person name="Pyrousis I."/>
            <person name="Rao X.J."/>
            <person name="Redding A."/>
            <person name="Roesel C."/>
            <person name="Sanchez-Gracia A."/>
            <person name="Schaack S."/>
            <person name="Shukla A."/>
            <person name="Tetreau G."/>
            <person name="Wang Y."/>
            <person name="Xiong G.H."/>
            <person name="Traut W."/>
            <person name="Walsh T.K."/>
            <person name="Worley K.C."/>
            <person name="Wu D."/>
            <person name="Wu W."/>
            <person name="Wu Y.Q."/>
            <person name="Zhang X."/>
            <person name="Zou Z."/>
            <person name="Zucker H."/>
            <person name="Briscoe A.D."/>
            <person name="Burmester T."/>
            <person name="Clem R.J."/>
            <person name="Feyereisen R."/>
            <person name="Grimmelikhuijzen C.J.P."/>
            <person name="Hamodrakas S.J."/>
            <person name="Hansson B.S."/>
            <person name="Huguet E."/>
            <person name="Jermiin L.S."/>
            <person name="Lan Q."/>
            <person name="Lehman H.K."/>
            <person name="Lorenzen M."/>
            <person name="Merzendorfer H."/>
            <person name="Michalopoulos I."/>
            <person name="Morton D.B."/>
            <person name="Muthukrishnan S."/>
            <person name="Oakeshott J.G."/>
            <person name="Palmer W."/>
            <person name="Park Y."/>
            <person name="Passarelli A.L."/>
            <person name="Rozas J."/>
            <person name="Schwartz L.M."/>
            <person name="Smith W."/>
            <person name="Southgate A."/>
            <person name="Vilcinskas A."/>
            <person name="Vogt R."/>
            <person name="Wang P."/>
            <person name="Werren J."/>
            <person name="Yu X.Q."/>
            <person name="Zhou J.J."/>
            <person name="Brown S.J."/>
            <person name="Scherer S.E."/>
            <person name="Richards S."/>
            <person name="Blissard G.W."/>
        </authorList>
    </citation>
    <scope>NUCLEOTIDE SEQUENCE</scope>
</reference>
<protein>
    <submittedName>
        <fullName evidence="2">Uncharacterized protein</fullName>
    </submittedName>
</protein>
<keyword evidence="1" id="KW-0472">Membrane</keyword>
<keyword evidence="3" id="KW-1185">Reference proteome</keyword>
<dbReference type="PANTHER" id="PTHR21274">
    <property type="entry name" value="MECKELIN"/>
    <property type="match status" value="1"/>
</dbReference>